<dbReference type="OrthoDB" id="9783227at2"/>
<keyword evidence="4 8" id="KW-0812">Transmembrane</keyword>
<name>A0A504TT97_9HYPH</name>
<comment type="caution">
    <text evidence="10">The sequence shown here is derived from an EMBL/GenBank/DDBJ whole genome shotgun (WGS) entry which is preliminary data.</text>
</comment>
<keyword evidence="7 8" id="KW-0472">Membrane</keyword>
<evidence type="ECO:0000259" key="9">
    <source>
        <dbReference type="PROSITE" id="PS50850"/>
    </source>
</evidence>
<dbReference type="InterPro" id="IPR051084">
    <property type="entry name" value="H+-coupled_symporters"/>
</dbReference>
<evidence type="ECO:0000256" key="2">
    <source>
        <dbReference type="ARBA" id="ARBA00022448"/>
    </source>
</evidence>
<evidence type="ECO:0000256" key="8">
    <source>
        <dbReference type="SAM" id="Phobius"/>
    </source>
</evidence>
<feature type="transmembrane region" description="Helical" evidence="8">
    <location>
        <begin position="308"/>
        <end position="325"/>
    </location>
</feature>
<evidence type="ECO:0000256" key="4">
    <source>
        <dbReference type="ARBA" id="ARBA00022692"/>
    </source>
</evidence>
<feature type="transmembrane region" description="Helical" evidence="8">
    <location>
        <begin position="280"/>
        <end position="301"/>
    </location>
</feature>
<dbReference type="InterPro" id="IPR020846">
    <property type="entry name" value="MFS_dom"/>
</dbReference>
<keyword evidence="3" id="KW-1003">Cell membrane</keyword>
<keyword evidence="11" id="KW-1185">Reference proteome</keyword>
<organism evidence="10 11">
    <name type="scientific">Rhizobium glycinendophyticum</name>
    <dbReference type="NCBI Taxonomy" id="2589807"/>
    <lineage>
        <taxon>Bacteria</taxon>
        <taxon>Pseudomonadati</taxon>
        <taxon>Pseudomonadota</taxon>
        <taxon>Alphaproteobacteria</taxon>
        <taxon>Hyphomicrobiales</taxon>
        <taxon>Rhizobiaceae</taxon>
        <taxon>Rhizobium/Agrobacterium group</taxon>
        <taxon>Rhizobium</taxon>
    </lineage>
</organism>
<comment type="subcellular location">
    <subcellularLocation>
        <location evidence="1">Cell membrane</location>
        <topology evidence="1">Multi-pass membrane protein</topology>
    </subcellularLocation>
</comment>
<evidence type="ECO:0000313" key="11">
    <source>
        <dbReference type="Proteomes" id="UP000316429"/>
    </source>
</evidence>
<feature type="transmembrane region" description="Helical" evidence="8">
    <location>
        <begin position="151"/>
        <end position="180"/>
    </location>
</feature>
<feature type="transmembrane region" description="Helical" evidence="8">
    <location>
        <begin position="15"/>
        <end position="40"/>
    </location>
</feature>
<keyword evidence="5" id="KW-0769">Symport</keyword>
<proteinExistence type="predicted"/>
<dbReference type="EMBL" id="VFYP01000005">
    <property type="protein sequence ID" value="TPP05369.1"/>
    <property type="molecule type" value="Genomic_DNA"/>
</dbReference>
<feature type="transmembrane region" description="Helical" evidence="8">
    <location>
        <begin position="245"/>
        <end position="268"/>
    </location>
</feature>
<accession>A0A504TT97</accession>
<feature type="transmembrane region" description="Helical" evidence="8">
    <location>
        <begin position="192"/>
        <end position="211"/>
    </location>
</feature>
<feature type="domain" description="Major facilitator superfamily (MFS) profile" evidence="9">
    <location>
        <begin position="15"/>
        <end position="425"/>
    </location>
</feature>
<feature type="transmembrane region" description="Helical" evidence="8">
    <location>
        <begin position="337"/>
        <end position="359"/>
    </location>
</feature>
<dbReference type="Proteomes" id="UP000316429">
    <property type="component" value="Unassembled WGS sequence"/>
</dbReference>
<dbReference type="PANTHER" id="PTHR43528">
    <property type="entry name" value="ALPHA-KETOGLUTARATE PERMEASE"/>
    <property type="match status" value="1"/>
</dbReference>
<dbReference type="Gene3D" id="1.20.1250.20">
    <property type="entry name" value="MFS general substrate transporter like domains"/>
    <property type="match status" value="2"/>
</dbReference>
<feature type="transmembrane region" description="Helical" evidence="8">
    <location>
        <begin position="371"/>
        <end position="392"/>
    </location>
</feature>
<protein>
    <submittedName>
        <fullName evidence="10">MHS family MFS transporter</fullName>
    </submittedName>
</protein>
<evidence type="ECO:0000256" key="6">
    <source>
        <dbReference type="ARBA" id="ARBA00022989"/>
    </source>
</evidence>
<dbReference type="GO" id="GO:0015293">
    <property type="term" value="F:symporter activity"/>
    <property type="evidence" value="ECO:0007669"/>
    <property type="project" value="UniProtKB-KW"/>
</dbReference>
<reference evidence="10 11" key="1">
    <citation type="submission" date="2019-06" db="EMBL/GenBank/DDBJ databases">
        <title>Rhizobium sp. CL12 isolated from roots of soybean.</title>
        <authorList>
            <person name="Wang C."/>
        </authorList>
    </citation>
    <scope>NUCLEOTIDE SEQUENCE [LARGE SCALE GENOMIC DNA]</scope>
    <source>
        <strain evidence="10 11">CL12</strain>
    </source>
</reference>
<keyword evidence="6 8" id="KW-1133">Transmembrane helix</keyword>
<feature type="transmembrane region" description="Helical" evidence="8">
    <location>
        <begin position="88"/>
        <end position="106"/>
    </location>
</feature>
<evidence type="ECO:0000256" key="5">
    <source>
        <dbReference type="ARBA" id="ARBA00022847"/>
    </source>
</evidence>
<dbReference type="PANTHER" id="PTHR43528:SF7">
    <property type="entry name" value="MFS TRANSPORTER"/>
    <property type="match status" value="1"/>
</dbReference>
<gene>
    <name evidence="10" type="ORF">FJQ55_20340</name>
</gene>
<feature type="transmembrane region" description="Helical" evidence="8">
    <location>
        <begin position="52"/>
        <end position="76"/>
    </location>
</feature>
<feature type="transmembrane region" description="Helical" evidence="8">
    <location>
        <begin position="398"/>
        <end position="419"/>
    </location>
</feature>
<evidence type="ECO:0000256" key="7">
    <source>
        <dbReference type="ARBA" id="ARBA00023136"/>
    </source>
</evidence>
<keyword evidence="2" id="KW-0813">Transport</keyword>
<dbReference type="InterPro" id="IPR011701">
    <property type="entry name" value="MFS"/>
</dbReference>
<dbReference type="AlphaFoldDB" id="A0A504TT97"/>
<sequence length="445" mass="47922">MGVQMDAKTSGLPRLLLLSGIGGTLEFFDFVIFLFLAPFITKNFFPPDMPEWLATVQALGIFAAGYVFRPVGGLVMAHFGDISGRKRVFQFSIVLMAFATTAIALIPTYETLGSSAALLLVLLRIVQGVALGGEAPGAWTFIAEHVPARHLGLACSFISSSLIVGVFMASLVTMAANWFFSPQEMLDYGWRVPFVVAGGLGLVGAFLRRWLSETPVYLRARQERAVVNSLPLAIVLRSHWKAISISLVATWILSAVVIVTTLMTPLILQKHYGFDAQTALAVSAFGAPCVFVGAIAAGYLADRIGLGSYFMAASLPFAATTYLFYAHVTPASGNVYFLFGIASFFKGMVGLVPCFMVRAFPGPVRFTGISLAYNVAFAFFGALTPVVIGALLPSASFVHLHYMMFVAAGAFLLGLYAFVRPEAVRYQAGRDEGLSNSGHELAQRR</sequence>
<dbReference type="GO" id="GO:0005886">
    <property type="term" value="C:plasma membrane"/>
    <property type="evidence" value="ECO:0007669"/>
    <property type="project" value="UniProtKB-SubCell"/>
</dbReference>
<dbReference type="InterPro" id="IPR036259">
    <property type="entry name" value="MFS_trans_sf"/>
</dbReference>
<evidence type="ECO:0000313" key="10">
    <source>
        <dbReference type="EMBL" id="TPP05369.1"/>
    </source>
</evidence>
<evidence type="ECO:0000256" key="1">
    <source>
        <dbReference type="ARBA" id="ARBA00004651"/>
    </source>
</evidence>
<evidence type="ECO:0000256" key="3">
    <source>
        <dbReference type="ARBA" id="ARBA00022475"/>
    </source>
</evidence>
<feature type="transmembrane region" description="Helical" evidence="8">
    <location>
        <begin position="112"/>
        <end position="131"/>
    </location>
</feature>
<dbReference type="PROSITE" id="PS50850">
    <property type="entry name" value="MFS"/>
    <property type="match status" value="1"/>
</dbReference>
<dbReference type="Pfam" id="PF07690">
    <property type="entry name" value="MFS_1"/>
    <property type="match status" value="1"/>
</dbReference>
<dbReference type="SUPFAM" id="SSF103473">
    <property type="entry name" value="MFS general substrate transporter"/>
    <property type="match status" value="1"/>
</dbReference>